<evidence type="ECO:0000313" key="2">
    <source>
        <dbReference type="EMBL" id="EST44971.1"/>
    </source>
</evidence>
<sequence length="403" mass="47086">MQLSHKDIISFLKSKEGEQYDQQLNNIQLKRSSVSQGYEIDITKLMNQQEQQENDQQSQLIQSLSSSSFHQTTVKFNDLFDEASKSLTSVLHSQVEPIQDQQEDTDQMKQSIRDYQIDKLTDKIIQIQAQYDNINTSSNQTIKSLQQSLEDSELEISKLQHELNQYKKVKQNLEQKLCLIRAESDLKVREATCQLQKLEGQKESKVISTKIRDLQQINNDLAMKLSTYQNSFLSLQKESTNKIQELRVELLETKQEFLQQIKNKEMDLRVNIIQLQNTLTFFQEKSSSIELTDNAQQSVINSLKQENQSFQFKNEHLQQQNKSVTIKNQQLQVQLNQIGNETHNSQNLISQMKTEFDGLLKQTQFLEAQNKRAIMLISQKFKIQPSKSIIEMIQKTIQQQYMK</sequence>
<name>V6LMN0_9EUKA</name>
<evidence type="ECO:0000313" key="3">
    <source>
        <dbReference type="EMBL" id="KAH0573305.1"/>
    </source>
</evidence>
<proteinExistence type="predicted"/>
<accession>V6LMN0</accession>
<reference evidence="3" key="2">
    <citation type="submission" date="2020-12" db="EMBL/GenBank/DDBJ databases">
        <title>New Spironucleus salmonicida genome in near-complete chromosomes.</title>
        <authorList>
            <person name="Xu F."/>
            <person name="Kurt Z."/>
            <person name="Jimenez-Gonzalez A."/>
            <person name="Astvaldsson A."/>
            <person name="Andersson J.O."/>
            <person name="Svard S.G."/>
        </authorList>
    </citation>
    <scope>NUCLEOTIDE SEQUENCE</scope>
    <source>
        <strain evidence="3">ATCC 50377</strain>
    </source>
</reference>
<dbReference type="EMBL" id="AUWU02000005">
    <property type="protein sequence ID" value="KAH0573305.1"/>
    <property type="molecule type" value="Genomic_DNA"/>
</dbReference>
<gene>
    <name evidence="2" type="ORF">SS50377_14990</name>
    <name evidence="3" type="ORF">SS50377_25425</name>
</gene>
<reference evidence="2 3" key="1">
    <citation type="journal article" date="2014" name="PLoS Genet.">
        <title>The Genome of Spironucleus salmonicida Highlights a Fish Pathogen Adapted to Fluctuating Environments.</title>
        <authorList>
            <person name="Xu F."/>
            <person name="Jerlstrom-Hultqvist J."/>
            <person name="Einarsson E."/>
            <person name="Astvaldsson A."/>
            <person name="Svard S.G."/>
            <person name="Andersson J.O."/>
        </authorList>
    </citation>
    <scope>NUCLEOTIDE SEQUENCE</scope>
    <source>
        <strain evidence="3">ATCC 50377</strain>
    </source>
</reference>
<dbReference type="Proteomes" id="UP000018208">
    <property type="component" value="Unassembled WGS sequence"/>
</dbReference>
<feature type="coiled-coil region" evidence="1">
    <location>
        <begin position="98"/>
        <end position="201"/>
    </location>
</feature>
<dbReference type="EMBL" id="KI546101">
    <property type="protein sequence ID" value="EST44971.1"/>
    <property type="molecule type" value="Genomic_DNA"/>
</dbReference>
<dbReference type="VEuPathDB" id="GiardiaDB:SS50377_25425"/>
<keyword evidence="1" id="KW-0175">Coiled coil</keyword>
<evidence type="ECO:0000256" key="1">
    <source>
        <dbReference type="SAM" id="Coils"/>
    </source>
</evidence>
<feature type="coiled-coil region" evidence="1">
    <location>
        <begin position="236"/>
        <end position="334"/>
    </location>
</feature>
<protein>
    <submittedName>
        <fullName evidence="2">Uncharacterized protein</fullName>
    </submittedName>
</protein>
<evidence type="ECO:0000313" key="4">
    <source>
        <dbReference type="Proteomes" id="UP000018208"/>
    </source>
</evidence>
<dbReference type="AlphaFoldDB" id="V6LMN0"/>
<keyword evidence="4" id="KW-1185">Reference proteome</keyword>
<organism evidence="2">
    <name type="scientific">Spironucleus salmonicida</name>
    <dbReference type="NCBI Taxonomy" id="348837"/>
    <lineage>
        <taxon>Eukaryota</taxon>
        <taxon>Metamonada</taxon>
        <taxon>Diplomonadida</taxon>
        <taxon>Hexamitidae</taxon>
        <taxon>Hexamitinae</taxon>
        <taxon>Spironucleus</taxon>
    </lineage>
</organism>